<reference evidence="3 4" key="1">
    <citation type="submission" date="2015-07" db="EMBL/GenBank/DDBJ databases">
        <title>The genome of Melipona quadrifasciata.</title>
        <authorList>
            <person name="Pan H."/>
            <person name="Kapheim K."/>
        </authorList>
    </citation>
    <scope>NUCLEOTIDE SEQUENCE [LARGE SCALE GENOMIC DNA]</scope>
    <source>
        <strain evidence="3">0111107301</strain>
        <tissue evidence="3">Whole body</tissue>
    </source>
</reference>
<dbReference type="EMBL" id="KQ435863">
    <property type="protein sequence ID" value="KOX70351.1"/>
    <property type="molecule type" value="Genomic_DNA"/>
</dbReference>
<feature type="transmembrane region" description="Helical" evidence="2">
    <location>
        <begin position="47"/>
        <end position="66"/>
    </location>
</feature>
<feature type="non-terminal residue" evidence="3">
    <location>
        <position position="1"/>
    </location>
</feature>
<feature type="transmembrane region" description="Helical" evidence="2">
    <location>
        <begin position="108"/>
        <end position="134"/>
    </location>
</feature>
<keyword evidence="4" id="KW-1185">Reference proteome</keyword>
<feature type="region of interest" description="Disordered" evidence="1">
    <location>
        <begin position="1"/>
        <end position="42"/>
    </location>
</feature>
<evidence type="ECO:0000313" key="4">
    <source>
        <dbReference type="Proteomes" id="UP000053105"/>
    </source>
</evidence>
<gene>
    <name evidence="3" type="ORF">WN51_04754</name>
</gene>
<evidence type="ECO:0000256" key="2">
    <source>
        <dbReference type="SAM" id="Phobius"/>
    </source>
</evidence>
<feature type="compositionally biased region" description="Basic and acidic residues" evidence="1">
    <location>
        <begin position="20"/>
        <end position="29"/>
    </location>
</feature>
<keyword evidence="2" id="KW-0812">Transmembrane</keyword>
<dbReference type="AlphaFoldDB" id="A0A0N1IT81"/>
<organism evidence="3 4">
    <name type="scientific">Melipona quadrifasciata</name>
    <dbReference type="NCBI Taxonomy" id="166423"/>
    <lineage>
        <taxon>Eukaryota</taxon>
        <taxon>Metazoa</taxon>
        <taxon>Ecdysozoa</taxon>
        <taxon>Arthropoda</taxon>
        <taxon>Hexapoda</taxon>
        <taxon>Insecta</taxon>
        <taxon>Pterygota</taxon>
        <taxon>Neoptera</taxon>
        <taxon>Endopterygota</taxon>
        <taxon>Hymenoptera</taxon>
        <taxon>Apocrita</taxon>
        <taxon>Aculeata</taxon>
        <taxon>Apoidea</taxon>
        <taxon>Anthophila</taxon>
        <taxon>Apidae</taxon>
        <taxon>Melipona</taxon>
    </lineage>
</organism>
<keyword evidence="2" id="KW-0472">Membrane</keyword>
<evidence type="ECO:0000313" key="3">
    <source>
        <dbReference type="EMBL" id="KOX70351.1"/>
    </source>
</evidence>
<accession>A0A0N1IT81</accession>
<proteinExistence type="predicted"/>
<sequence>VAKKKKRKRMVLVQRGPQDTGKEYPRTVEDASLPSSSSSWPPSTSRISLFFSSACLPSMLLSFLLVNTPLPSSIRISTLTQRTIVPSNATHREGYHPPLFPFFPLPSLFLSLFFFPSVSIFSPYFFFFLFFYVASPSRYFEFPSFLLSYRRKQHANHPSPPSSSISREPRCAPRDFRTDCEIKGLSRGHWSGWRAWPCEDASGFWRRCHVRNDQSKSKRNLTN</sequence>
<protein>
    <submittedName>
        <fullName evidence="3">Uncharacterized protein</fullName>
    </submittedName>
</protein>
<feature type="compositionally biased region" description="Low complexity" evidence="1">
    <location>
        <begin position="32"/>
        <end position="42"/>
    </location>
</feature>
<evidence type="ECO:0000256" key="1">
    <source>
        <dbReference type="SAM" id="MobiDB-lite"/>
    </source>
</evidence>
<feature type="compositionally biased region" description="Basic residues" evidence="1">
    <location>
        <begin position="1"/>
        <end position="10"/>
    </location>
</feature>
<keyword evidence="2" id="KW-1133">Transmembrane helix</keyword>
<dbReference type="Proteomes" id="UP000053105">
    <property type="component" value="Unassembled WGS sequence"/>
</dbReference>
<name>A0A0N1IT81_9HYME</name>